<feature type="domain" description="Calx-beta" evidence="5">
    <location>
        <begin position="1256"/>
        <end position="1371"/>
    </location>
</feature>
<name>A0A518HEG5_9BACT</name>
<organism evidence="6 7">
    <name type="scientific">Tautonia plasticadhaerens</name>
    <dbReference type="NCBI Taxonomy" id="2527974"/>
    <lineage>
        <taxon>Bacteria</taxon>
        <taxon>Pseudomonadati</taxon>
        <taxon>Planctomycetota</taxon>
        <taxon>Planctomycetia</taxon>
        <taxon>Isosphaerales</taxon>
        <taxon>Isosphaeraceae</taxon>
        <taxon>Tautonia</taxon>
    </lineage>
</organism>
<dbReference type="GO" id="GO:0007154">
    <property type="term" value="P:cell communication"/>
    <property type="evidence" value="ECO:0007669"/>
    <property type="project" value="InterPro"/>
</dbReference>
<evidence type="ECO:0000313" key="7">
    <source>
        <dbReference type="Proteomes" id="UP000317835"/>
    </source>
</evidence>
<sequence precursor="true">MAAVGVEFRVNTFTSGTQQTHPESPRAVAMDADGDFVVVWTSDGQDGGAMGVYGQRYNTLGVPQGSEFRINATSAGSQSNATVAMDADGNFAVTWTSDQDGLDDIYARGFDADGTPRTDEFRVNAVTADHQDRPSVAMGADGDFVITWTSGGDHDGDSTGIYARRFDAAGTPKGGEFQVNTQASQAQADPRIAMDPAGNFVVVWASNLQDGDSWGIYGQRFDAAGVPRGGEFRVNSVTADVQQDASVAMDALGNLVVAWGSNFQDGDGWGVYARRFDAAGAAQGGELQVNTVAAGDQRFPAVAMAPDGRFLIAYQGLTQDPSADAGVYLRQYTAAGVAQGVEARVPTTTLADQLAPSVATTGGKAVVVWSGSGTGDPDGVFGQRLVGPGFTVSPQAGLQTTEAGGTATFTVVLDAAPTADVTIALSSTNTAEGTVSPSSMTFTPADWDAPRTVSVTGVNDAIRDGDRLFSIVLGAATGADPLYNGLDPADVRVANRDDEPGVSTNGFWLSTTDDVPSPSGAPGLSSWGKDEVISFGGPSLALEPGTTAGSFLSVFRLDLLADDGNAEVDAIHHVSRAVTVGGAHAIALQPGDLLLSTGTNEAFLGGTFVVDEADLFLFRPNTPGDYSSGTFRMVLDESSAGFGASFGKLWGIALVERATTVGDVTLNAGDFLYSRDGGAEDHDVWLFRPSDVGRDTTSGTHARLVEGDQVGINPKVFGIDLVSETATYGGRTLAAGTLLLSLDGEDNSVGNGTPIAVTRRDVFALQLSQTTLGSGTATGTASLVFQGGDVGLDTNKEAINALTLVSRPGIAVTPTSGLTTSEAGGTASFSVRLLSQPTADVTIPVSTSDSTEGAPSVASLTFTPANWNVAQTVTVVGVDDFLADGPVGYTIVLGLASGLDPGYNGVDPADVSLTNADNDVPGVTVTPITGLTTTEAGGTATFSVSLRSMPLANVTIAVATSDATEGIASVSSITFTPANWNVPQSVTVTGVDDPMIDGPIAYSIVLGAASSLDLSYNGLDPSDVALTNADDDVAGFLVTPTSGLTTTEAGGTASFSVRLLSQPTADVTIPVSTSDPTEGTPSVTSLTFTPANWNVAQTVTVAGVDDLDDDGDAAYSILLGAASGADPLYNGLDPADVALTNVDDDAAGILVSPVTNLTTSEAGGTASFSVMLASRPAAPVTIAIVTSDPTEGIASAASLTFTPADWNIPRFVTVAGVDDPDDDGDVAYSIVLGLASSFDPLYNGLDPADVAAVNADDDTAGVVVAPMAGLTTSEAGGSASFSVVLTSRPAADVTITVATSDPTEGVPSAASLTFTPADWNVARAVTIVGSDDSLDDGDVTYTIVLGPATSLDPLYNGLDPADVAAVNADDDTAGVVVAPMAGLTTSEAGDTASFSVVLTSQPSADVTIPVSTSDAGAGVVSVSSLTFTPANWNVPQFVTVAGVDDPDDAGDTPYSILLSPASSADLLYNDLDPADVVLSNADDDATGIVVSPNAGLITTEAGGTASFSVVLASRPAAAVTIPVASGNPGEGVVSVSSLTFTSADWDTPQVVTIRGVDDPDDDGDVAYSIVLGLASSFDPLYNGLDPADVAAVNADDDTAGVVVAPMAGLTTSEAGGSASFSVVLTSRPAADVTITVATSDPTEGVPSAASLTFTPDDWDVPQAVTVVGIDDPDDDGDVHFAVLLSPSSGDPAFDRLGAAAVTLENLDDDAAGVTIDGPSAGVVSEAGGTVSFAIRLDSRPSAAVTITLVVSDPGEGAVSTATLRFSPDGWDRPQSFTVSGADDPQDDGDAAFTVTLLVASDDPAYGALPGVAIPMANLDDDEAALVVAMQSAPVTTEAGGTARLSVRLASAPTAEVVVVLVVDDPSAAAASPVLLRFTPDDWDIPQLVTLTGLDDGLEGGDRPYTVSARVSSTADPAYLGRSSVPILLLNAQPPAPEPPPEPPSPEPPDAPAPEPPDAPAPEPPTPGPTSPQETPGEPKPDVPPPVDELGNVPQPPIALALFPSLGPPQAANPVRLPPVKPLTLASDGADEVSSNQAGTASAPSANRTYVDPEPEPADPAPEPEADPGQDESPGEQQAGPASRPAEQAAVEVSAPAPILAATGPAPSPTATQASAPAAGRERAEAVAMAVDHLFSELDRLGQELEEGADPLPAASVAAVGVLASVGYVLLAGRPGLWLLGALGVGPIWRQFDPLDVIFAWEQQQRRRREERGDDEESLQSIAEGGRAAAGPVRGVSACSD</sequence>
<feature type="compositionally biased region" description="Low complexity" evidence="4">
    <location>
        <begin position="2222"/>
        <end position="2240"/>
    </location>
</feature>
<evidence type="ECO:0000256" key="1">
    <source>
        <dbReference type="ARBA" id="ARBA00022729"/>
    </source>
</evidence>
<feature type="domain" description="Calx-beta" evidence="5">
    <location>
        <begin position="398"/>
        <end position="493"/>
    </location>
</feature>
<dbReference type="Gene3D" id="2.60.40.2030">
    <property type="match status" value="3"/>
</dbReference>
<gene>
    <name evidence="6" type="ORF">ElP_71200</name>
</gene>
<feature type="compositionally biased region" description="Low complexity" evidence="4">
    <location>
        <begin position="2100"/>
        <end position="2118"/>
    </location>
</feature>
<evidence type="ECO:0000256" key="3">
    <source>
        <dbReference type="ARBA" id="ARBA00022837"/>
    </source>
</evidence>
<feature type="region of interest" description="Disordered" evidence="4">
    <location>
        <begin position="2205"/>
        <end position="2240"/>
    </location>
</feature>
<dbReference type="Proteomes" id="UP000317835">
    <property type="component" value="Plasmid pElP_1"/>
</dbReference>
<protein>
    <submittedName>
        <fullName evidence="6">Calx-beta domain protein</fullName>
    </submittedName>
</protein>
<feature type="region of interest" description="Disordered" evidence="4">
    <location>
        <begin position="1929"/>
        <end position="2123"/>
    </location>
</feature>
<dbReference type="KEGG" id="tpla:ElP_71200"/>
<keyword evidence="6" id="KW-0614">Plasmid</keyword>
<reference evidence="6 7" key="1">
    <citation type="submission" date="2019-02" db="EMBL/GenBank/DDBJ databases">
        <title>Deep-cultivation of Planctomycetes and their phenomic and genomic characterization uncovers novel biology.</title>
        <authorList>
            <person name="Wiegand S."/>
            <person name="Jogler M."/>
            <person name="Boedeker C."/>
            <person name="Pinto D."/>
            <person name="Vollmers J."/>
            <person name="Rivas-Marin E."/>
            <person name="Kohn T."/>
            <person name="Peeters S.H."/>
            <person name="Heuer A."/>
            <person name="Rast P."/>
            <person name="Oberbeckmann S."/>
            <person name="Bunk B."/>
            <person name="Jeske O."/>
            <person name="Meyerdierks A."/>
            <person name="Storesund J.E."/>
            <person name="Kallscheuer N."/>
            <person name="Luecker S."/>
            <person name="Lage O.M."/>
            <person name="Pohl T."/>
            <person name="Merkel B.J."/>
            <person name="Hornburger P."/>
            <person name="Mueller R.-W."/>
            <person name="Bruemmer F."/>
            <person name="Labrenz M."/>
            <person name="Spormann A.M."/>
            <person name="Op den Camp H."/>
            <person name="Overmann J."/>
            <person name="Amann R."/>
            <person name="Jetten M.S.M."/>
            <person name="Mascher T."/>
            <person name="Medema M.H."/>
            <person name="Devos D.P."/>
            <person name="Kaster A.-K."/>
            <person name="Ovreas L."/>
            <person name="Rohde M."/>
            <person name="Galperin M.Y."/>
            <person name="Jogler C."/>
        </authorList>
    </citation>
    <scope>NUCLEOTIDE SEQUENCE [LARGE SCALE GENOMIC DNA]</scope>
    <source>
        <strain evidence="6 7">ElP</strain>
        <plasmid evidence="7">pelp_1</plasmid>
    </source>
</reference>
<feature type="compositionally biased region" description="Pro residues" evidence="4">
    <location>
        <begin position="1933"/>
        <end position="1969"/>
    </location>
</feature>
<evidence type="ECO:0000256" key="4">
    <source>
        <dbReference type="SAM" id="MobiDB-lite"/>
    </source>
</evidence>
<keyword evidence="1" id="KW-0732">Signal</keyword>
<feature type="domain" description="Calx-beta" evidence="5">
    <location>
        <begin position="1595"/>
        <end position="1691"/>
    </location>
</feature>
<evidence type="ECO:0000259" key="5">
    <source>
        <dbReference type="Pfam" id="PF03160"/>
    </source>
</evidence>
<dbReference type="InterPro" id="IPR038081">
    <property type="entry name" value="CalX-like_sf"/>
</dbReference>
<keyword evidence="3" id="KW-0106">Calcium</keyword>
<keyword evidence="2" id="KW-0677">Repeat</keyword>
<dbReference type="GO" id="GO:0016020">
    <property type="term" value="C:membrane"/>
    <property type="evidence" value="ECO:0007669"/>
    <property type="project" value="InterPro"/>
</dbReference>
<accession>A0A518HEG5</accession>
<evidence type="ECO:0000256" key="2">
    <source>
        <dbReference type="ARBA" id="ARBA00022737"/>
    </source>
</evidence>
<geneLocation type="plasmid" evidence="7">
    <name>pelp_1</name>
</geneLocation>
<dbReference type="SUPFAM" id="SSF101898">
    <property type="entry name" value="NHL repeat"/>
    <property type="match status" value="1"/>
</dbReference>
<dbReference type="RefSeq" id="WP_197447183.1">
    <property type="nucleotide sequence ID" value="NZ_CP036427.1"/>
</dbReference>
<dbReference type="InterPro" id="IPR003644">
    <property type="entry name" value="Calx_beta"/>
</dbReference>
<proteinExistence type="predicted"/>
<keyword evidence="7" id="KW-1185">Reference proteome</keyword>
<dbReference type="SUPFAM" id="SSF141072">
    <property type="entry name" value="CalX-like"/>
    <property type="match status" value="3"/>
</dbReference>
<dbReference type="Pfam" id="PF03160">
    <property type="entry name" value="Calx-beta"/>
    <property type="match status" value="3"/>
</dbReference>
<feature type="compositionally biased region" description="Polar residues" evidence="4">
    <location>
        <begin position="2032"/>
        <end position="2047"/>
    </location>
</feature>
<feature type="compositionally biased region" description="Acidic residues" evidence="4">
    <location>
        <begin position="2052"/>
        <end position="2073"/>
    </location>
</feature>
<dbReference type="EMBL" id="CP036427">
    <property type="protein sequence ID" value="QDV39156.1"/>
    <property type="molecule type" value="Genomic_DNA"/>
</dbReference>
<evidence type="ECO:0000313" key="6">
    <source>
        <dbReference type="EMBL" id="QDV39156.1"/>
    </source>
</evidence>